<feature type="transmembrane region" description="Helical" evidence="6">
    <location>
        <begin position="128"/>
        <end position="145"/>
    </location>
</feature>
<feature type="region of interest" description="Disordered" evidence="5">
    <location>
        <begin position="385"/>
        <end position="460"/>
    </location>
</feature>
<comment type="caution">
    <text evidence="7">The sequence shown here is derived from an EMBL/GenBank/DDBJ whole genome shotgun (WGS) entry which is preliminary data.</text>
</comment>
<sequence>MSDASNATTDPFSSDPANAHGGLYKAIGLSLAVASGLFIGSSFVFKKKGLIESMGRSGCEAGEGYAYLKSFMWWSGMILMIVGELCNFVAYSFAAAILVTPLGALSVVISAVLSSIFLKERLSFQGKIGCLQCIFGAVIIVLHAPEEGASDTSIDTFKRLMLSVGFLVYAGIAVVVSLFLVFYCGPRWGKKNMLVYIGVCSWIGSLSVVFTQGLGAAIVHSITISNQFTNWFLYLVLVLTAVTLIIEIVYLNKALNLFNTALVTPTYYVLFTTLTIVSSIVLYRGFDASPVDIVSCVFGFLVICSGVALLHNSRSDASVDDTSSVDSRRRRSVLQMFENEKMMCEDQESVGTRDPGPGDVLARPFTGTNRYAVTSRRSLTLSRSSRTFDEMSEKELMSPVSPLPPDMRSASFEIQPIDPPPPSRRAQAVLEPWHSLRSSFRRPDALDEDDDRAGLVSHPH</sequence>
<evidence type="ECO:0000256" key="2">
    <source>
        <dbReference type="ARBA" id="ARBA00022692"/>
    </source>
</evidence>
<comment type="subcellular location">
    <subcellularLocation>
        <location evidence="1">Membrane</location>
        <topology evidence="1">Multi-pass membrane protein</topology>
    </subcellularLocation>
</comment>
<evidence type="ECO:0000256" key="6">
    <source>
        <dbReference type="SAM" id="Phobius"/>
    </source>
</evidence>
<dbReference type="GO" id="GO:0016020">
    <property type="term" value="C:membrane"/>
    <property type="evidence" value="ECO:0007669"/>
    <property type="project" value="UniProtKB-SubCell"/>
</dbReference>
<accession>A0A1X2HRJ2</accession>
<feature type="transmembrane region" description="Helical" evidence="6">
    <location>
        <begin position="231"/>
        <end position="250"/>
    </location>
</feature>
<dbReference type="AlphaFoldDB" id="A0A1X2HRJ2"/>
<feature type="transmembrane region" description="Helical" evidence="6">
    <location>
        <begin position="23"/>
        <end position="45"/>
    </location>
</feature>
<protein>
    <submittedName>
        <fullName evidence="7">Magnesium transporter NIPA-domain-containing protein</fullName>
    </submittedName>
</protein>
<gene>
    <name evidence="7" type="ORF">BCR43DRAFT_481187</name>
</gene>
<evidence type="ECO:0000313" key="8">
    <source>
        <dbReference type="Proteomes" id="UP000242180"/>
    </source>
</evidence>
<feature type="transmembrane region" description="Helical" evidence="6">
    <location>
        <begin position="289"/>
        <end position="310"/>
    </location>
</feature>
<evidence type="ECO:0000256" key="1">
    <source>
        <dbReference type="ARBA" id="ARBA00004141"/>
    </source>
</evidence>
<evidence type="ECO:0000256" key="4">
    <source>
        <dbReference type="ARBA" id="ARBA00023136"/>
    </source>
</evidence>
<dbReference type="PANTHER" id="PTHR12570">
    <property type="match status" value="1"/>
</dbReference>
<organism evidence="7 8">
    <name type="scientific">Syncephalastrum racemosum</name>
    <name type="common">Filamentous fungus</name>
    <dbReference type="NCBI Taxonomy" id="13706"/>
    <lineage>
        <taxon>Eukaryota</taxon>
        <taxon>Fungi</taxon>
        <taxon>Fungi incertae sedis</taxon>
        <taxon>Mucoromycota</taxon>
        <taxon>Mucoromycotina</taxon>
        <taxon>Mucoromycetes</taxon>
        <taxon>Mucorales</taxon>
        <taxon>Syncephalastraceae</taxon>
        <taxon>Syncephalastrum</taxon>
    </lineage>
</organism>
<name>A0A1X2HRJ2_SYNRA</name>
<dbReference type="SUPFAM" id="SSF103481">
    <property type="entry name" value="Multidrug resistance efflux transporter EmrE"/>
    <property type="match status" value="1"/>
</dbReference>
<keyword evidence="4 6" id="KW-0472">Membrane</keyword>
<reference evidence="7 8" key="1">
    <citation type="submission" date="2016-07" db="EMBL/GenBank/DDBJ databases">
        <title>Pervasive Adenine N6-methylation of Active Genes in Fungi.</title>
        <authorList>
            <consortium name="DOE Joint Genome Institute"/>
            <person name="Mondo S.J."/>
            <person name="Dannebaum R.O."/>
            <person name="Kuo R.C."/>
            <person name="Labutti K."/>
            <person name="Haridas S."/>
            <person name="Kuo A."/>
            <person name="Salamov A."/>
            <person name="Ahrendt S.R."/>
            <person name="Lipzen A."/>
            <person name="Sullivan W."/>
            <person name="Andreopoulos W.B."/>
            <person name="Clum A."/>
            <person name="Lindquist E."/>
            <person name="Daum C."/>
            <person name="Ramamoorthy G.K."/>
            <person name="Gryganskyi A."/>
            <person name="Culley D."/>
            <person name="Magnuson J.K."/>
            <person name="James T.Y."/>
            <person name="O'Malley M.A."/>
            <person name="Stajich J.E."/>
            <person name="Spatafora J.W."/>
            <person name="Visel A."/>
            <person name="Grigoriev I.V."/>
        </authorList>
    </citation>
    <scope>NUCLEOTIDE SEQUENCE [LARGE SCALE GENOMIC DNA]</scope>
    <source>
        <strain evidence="7 8">NRRL 2496</strain>
    </source>
</reference>
<evidence type="ECO:0000256" key="5">
    <source>
        <dbReference type="SAM" id="MobiDB-lite"/>
    </source>
</evidence>
<proteinExistence type="predicted"/>
<evidence type="ECO:0000313" key="7">
    <source>
        <dbReference type="EMBL" id="ORZ02207.1"/>
    </source>
</evidence>
<dbReference type="OrthoDB" id="6428174at2759"/>
<dbReference type="Pfam" id="PF05653">
    <property type="entry name" value="Mg_trans_NIPA"/>
    <property type="match status" value="1"/>
</dbReference>
<evidence type="ECO:0000256" key="3">
    <source>
        <dbReference type="ARBA" id="ARBA00022989"/>
    </source>
</evidence>
<dbReference type="Proteomes" id="UP000242180">
    <property type="component" value="Unassembled WGS sequence"/>
</dbReference>
<feature type="transmembrane region" description="Helical" evidence="6">
    <location>
        <begin position="89"/>
        <end position="116"/>
    </location>
</feature>
<keyword evidence="3 6" id="KW-1133">Transmembrane helix</keyword>
<dbReference type="PANTHER" id="PTHR12570:SF92">
    <property type="entry name" value="SPICHTHYIN, ISOFORM B"/>
    <property type="match status" value="1"/>
</dbReference>
<feature type="transmembrane region" description="Helical" evidence="6">
    <location>
        <begin position="66"/>
        <end position="83"/>
    </location>
</feature>
<dbReference type="InterPro" id="IPR008521">
    <property type="entry name" value="Mg_trans_NIPA"/>
</dbReference>
<dbReference type="STRING" id="13706.A0A1X2HRJ2"/>
<feature type="transmembrane region" description="Helical" evidence="6">
    <location>
        <begin position="160"/>
        <end position="182"/>
    </location>
</feature>
<keyword evidence="2 6" id="KW-0812">Transmembrane</keyword>
<dbReference type="InterPro" id="IPR037185">
    <property type="entry name" value="EmrE-like"/>
</dbReference>
<feature type="region of interest" description="Disordered" evidence="5">
    <location>
        <begin position="344"/>
        <end position="365"/>
    </location>
</feature>
<keyword evidence="8" id="KW-1185">Reference proteome</keyword>
<dbReference type="EMBL" id="MCGN01000001">
    <property type="protein sequence ID" value="ORZ02207.1"/>
    <property type="molecule type" value="Genomic_DNA"/>
</dbReference>
<feature type="transmembrane region" description="Helical" evidence="6">
    <location>
        <begin position="262"/>
        <end position="283"/>
    </location>
</feature>
<dbReference type="GO" id="GO:0015095">
    <property type="term" value="F:magnesium ion transmembrane transporter activity"/>
    <property type="evidence" value="ECO:0007669"/>
    <property type="project" value="InterPro"/>
</dbReference>
<dbReference type="InParanoid" id="A0A1X2HRJ2"/>
<feature type="transmembrane region" description="Helical" evidence="6">
    <location>
        <begin position="194"/>
        <end position="219"/>
    </location>
</feature>
<feature type="compositionally biased region" description="Basic and acidic residues" evidence="5">
    <location>
        <begin position="386"/>
        <end position="396"/>
    </location>
</feature>
<dbReference type="OMA" id="YLMEDFP"/>